<dbReference type="InterPro" id="IPR011664">
    <property type="entry name" value="Abi_system_AbiD/AbiF-like"/>
</dbReference>
<dbReference type="EMBL" id="AFPZ01000034">
    <property type="protein sequence ID" value="EGQ26731.1"/>
    <property type="molecule type" value="Genomic_DNA"/>
</dbReference>
<protein>
    <recommendedName>
        <fullName evidence="3">Abortive infection bacteriophage resistance protein</fullName>
    </recommendedName>
</protein>
<comment type="caution">
    <text evidence="1">The sequence shown here is derived from an EMBL/GenBank/DDBJ whole genome shotgun (WGS) entry which is preliminary data.</text>
</comment>
<evidence type="ECO:0008006" key="3">
    <source>
        <dbReference type="Google" id="ProtNLM"/>
    </source>
</evidence>
<dbReference type="eggNOG" id="COG4823">
    <property type="taxonomic scope" value="Bacteria"/>
</dbReference>
<evidence type="ECO:0000313" key="2">
    <source>
        <dbReference type="Proteomes" id="UP000005316"/>
    </source>
</evidence>
<name>F9DR42_9BACL</name>
<dbReference type="Proteomes" id="UP000005316">
    <property type="component" value="Unassembled WGS sequence"/>
</dbReference>
<dbReference type="AlphaFoldDB" id="F9DR42"/>
<gene>
    <name evidence="1" type="ORF">HMPREF9372_1272</name>
</gene>
<evidence type="ECO:0000313" key="1">
    <source>
        <dbReference type="EMBL" id="EGQ26731.1"/>
    </source>
</evidence>
<accession>F9DR42</accession>
<proteinExistence type="predicted"/>
<sequence>MRHNDTFTENASLDKLIQIYEADKRMRQTILSVIEVIEVRLKSMLAYYHCEKYGPTGYLDINTFNCMDRNRINIHTVDNYLYITRKAASQKNAMTDSEPFIKHHKENKKDILPFWVYVEILTLSDISKLYSILDYVTQKKIAFQLGFRHSNGHEILENLLHCVTILRNISAHGGRLYNRLFTRKPRLSRREKSFLLTTEDGHIINDRLFSYILVLKSLSPSNDFQLVREHLILINENYPLIDFFQYGFPENWKEIL</sequence>
<reference evidence="1 2" key="1">
    <citation type="submission" date="2011-04" db="EMBL/GenBank/DDBJ databases">
        <authorList>
            <person name="Muzny D."/>
            <person name="Qin X."/>
            <person name="Deng J."/>
            <person name="Jiang H."/>
            <person name="Liu Y."/>
            <person name="Qu J."/>
            <person name="Song X.-Z."/>
            <person name="Zhang L."/>
            <person name="Thornton R."/>
            <person name="Coyle M."/>
            <person name="Francisco L."/>
            <person name="Jackson L."/>
            <person name="Javaid M."/>
            <person name="Korchina V."/>
            <person name="Kovar C."/>
            <person name="Mata R."/>
            <person name="Mathew T."/>
            <person name="Ngo R."/>
            <person name="Nguyen L."/>
            <person name="Nguyen N."/>
            <person name="Okwuonu G."/>
            <person name="Ongeri F."/>
            <person name="Pham C."/>
            <person name="Simmons D."/>
            <person name="Wilczek-Boney K."/>
            <person name="Hale W."/>
            <person name="Jakkamsetti A."/>
            <person name="Pham P."/>
            <person name="Ruth R."/>
            <person name="San Lucas F."/>
            <person name="Warren J."/>
            <person name="Zhang J."/>
            <person name="Zhao Z."/>
            <person name="Zhou C."/>
            <person name="Zhu D."/>
            <person name="Lee S."/>
            <person name="Bess C."/>
            <person name="Blankenburg K."/>
            <person name="Forbes L."/>
            <person name="Fu Q."/>
            <person name="Gubbala S."/>
            <person name="Hirani K."/>
            <person name="Jayaseelan J.C."/>
            <person name="Lara F."/>
            <person name="Munidasa M."/>
            <person name="Palculict T."/>
            <person name="Patil S."/>
            <person name="Pu L.-L."/>
            <person name="Saada N."/>
            <person name="Tang L."/>
            <person name="Weissenberger G."/>
            <person name="Zhu Y."/>
            <person name="Hemphill L."/>
            <person name="Shang Y."/>
            <person name="Youmans B."/>
            <person name="Ayvaz T."/>
            <person name="Ross M."/>
            <person name="Santibanez J."/>
            <person name="Aqrawi P."/>
            <person name="Gross S."/>
            <person name="Joshi V."/>
            <person name="Fowler G."/>
            <person name="Nazareth L."/>
            <person name="Reid J."/>
            <person name="Worley K."/>
            <person name="Petrosino J."/>
            <person name="Highlander S."/>
            <person name="Gibbs R."/>
        </authorList>
    </citation>
    <scope>NUCLEOTIDE SEQUENCE [LARGE SCALE GENOMIC DNA]</scope>
    <source>
        <strain evidence="1 2">2681</strain>
    </source>
</reference>
<dbReference type="HOGENOM" id="CLU_044962_2_0_9"/>
<organism evidence="1 2">
    <name type="scientific">Sporosarcina newyorkensis 2681</name>
    <dbReference type="NCBI Taxonomy" id="1027292"/>
    <lineage>
        <taxon>Bacteria</taxon>
        <taxon>Bacillati</taxon>
        <taxon>Bacillota</taxon>
        <taxon>Bacilli</taxon>
        <taxon>Bacillales</taxon>
        <taxon>Caryophanaceae</taxon>
        <taxon>Sporosarcina</taxon>
    </lineage>
</organism>
<dbReference type="Pfam" id="PF07751">
    <property type="entry name" value="Abi_2"/>
    <property type="match status" value="1"/>
</dbReference>